<dbReference type="AlphaFoldDB" id="B8IEV8"/>
<dbReference type="KEGG" id="mno:Mnod_6690"/>
<feature type="transmembrane region" description="Helical" evidence="1">
    <location>
        <begin position="29"/>
        <end position="47"/>
    </location>
</feature>
<dbReference type="RefSeq" id="WP_015933020.1">
    <property type="nucleotide sequence ID" value="NC_011894.1"/>
</dbReference>
<reference evidence="2 3" key="1">
    <citation type="submission" date="2009-01" db="EMBL/GenBank/DDBJ databases">
        <title>Complete sequence of chromosome of Methylobacterium nodulans ORS 2060.</title>
        <authorList>
            <consortium name="US DOE Joint Genome Institute"/>
            <person name="Lucas S."/>
            <person name="Copeland A."/>
            <person name="Lapidus A."/>
            <person name="Glavina del Rio T."/>
            <person name="Dalin E."/>
            <person name="Tice H."/>
            <person name="Bruce D."/>
            <person name="Goodwin L."/>
            <person name="Pitluck S."/>
            <person name="Sims D."/>
            <person name="Brettin T."/>
            <person name="Detter J.C."/>
            <person name="Han C."/>
            <person name="Larimer F."/>
            <person name="Land M."/>
            <person name="Hauser L."/>
            <person name="Kyrpides N."/>
            <person name="Ivanova N."/>
            <person name="Marx C.J."/>
            <person name="Richardson P."/>
        </authorList>
    </citation>
    <scope>NUCLEOTIDE SEQUENCE [LARGE SCALE GENOMIC DNA]</scope>
    <source>
        <strain evidence="3">LMG 21967 / CNCM I-2342 / ORS 2060</strain>
    </source>
</reference>
<organism evidence="2 3">
    <name type="scientific">Methylobacterium nodulans (strain LMG 21967 / CNCM I-2342 / ORS 2060)</name>
    <dbReference type="NCBI Taxonomy" id="460265"/>
    <lineage>
        <taxon>Bacteria</taxon>
        <taxon>Pseudomonadati</taxon>
        <taxon>Pseudomonadota</taxon>
        <taxon>Alphaproteobacteria</taxon>
        <taxon>Hyphomicrobiales</taxon>
        <taxon>Methylobacteriaceae</taxon>
        <taxon>Methylobacterium</taxon>
    </lineage>
</organism>
<dbReference type="Proteomes" id="UP000008207">
    <property type="component" value="Chromosome"/>
</dbReference>
<evidence type="ECO:0000313" key="2">
    <source>
        <dbReference type="EMBL" id="ACL61451.1"/>
    </source>
</evidence>
<dbReference type="eggNOG" id="ENOG503001Y">
    <property type="taxonomic scope" value="Bacteria"/>
</dbReference>
<name>B8IEV8_METNO</name>
<keyword evidence="1" id="KW-0472">Membrane</keyword>
<dbReference type="STRING" id="460265.Mnod_6690"/>
<keyword evidence="1" id="KW-0812">Transmembrane</keyword>
<dbReference type="HOGENOM" id="CLU_3009134_0_0_5"/>
<protein>
    <submittedName>
        <fullName evidence="2">Uncharacterized protein</fullName>
    </submittedName>
</protein>
<keyword evidence="1" id="KW-1133">Transmembrane helix</keyword>
<keyword evidence="3" id="KW-1185">Reference proteome</keyword>
<evidence type="ECO:0000256" key="1">
    <source>
        <dbReference type="SAM" id="Phobius"/>
    </source>
</evidence>
<gene>
    <name evidence="2" type="ordered locus">Mnod_6690</name>
</gene>
<sequence>MTAVVSIVSLLLVMFLVSRGVPGRTMLVILAVTLAIVLLIVGAERSGMWPGELRTR</sequence>
<dbReference type="EMBL" id="CP001349">
    <property type="protein sequence ID" value="ACL61451.1"/>
    <property type="molecule type" value="Genomic_DNA"/>
</dbReference>
<evidence type="ECO:0000313" key="3">
    <source>
        <dbReference type="Proteomes" id="UP000008207"/>
    </source>
</evidence>
<accession>B8IEV8</accession>
<proteinExistence type="predicted"/>